<dbReference type="InterPro" id="IPR050951">
    <property type="entry name" value="Retrovirus_Pol_polyprotein"/>
</dbReference>
<feature type="domain" description="Integrase catalytic" evidence="2">
    <location>
        <begin position="277"/>
        <end position="391"/>
    </location>
</feature>
<dbReference type="GO" id="GO:0015074">
    <property type="term" value="P:DNA integration"/>
    <property type="evidence" value="ECO:0007669"/>
    <property type="project" value="InterPro"/>
</dbReference>
<dbReference type="PROSITE" id="PS50994">
    <property type="entry name" value="INTEGRASE"/>
    <property type="match status" value="1"/>
</dbReference>
<dbReference type="PANTHER" id="PTHR37984">
    <property type="entry name" value="PROTEIN CBG26694"/>
    <property type="match status" value="1"/>
</dbReference>
<dbReference type="InterPro" id="IPR036397">
    <property type="entry name" value="RNaseH_sf"/>
</dbReference>
<dbReference type="InterPro" id="IPR001584">
    <property type="entry name" value="Integrase_cat-core"/>
</dbReference>
<reference evidence="3 4" key="1">
    <citation type="submission" date="2018-08" db="EMBL/GenBank/DDBJ databases">
        <title>Genomic investigation of the strawberry pathogen Phytophthora fragariae indicates pathogenicity is determined by transcriptional variation in three key races.</title>
        <authorList>
            <person name="Adams T.M."/>
            <person name="Armitage A.D."/>
            <person name="Sobczyk M.K."/>
            <person name="Bates H.J."/>
            <person name="Dunwell J.M."/>
            <person name="Nellist C.F."/>
            <person name="Harrison R.J."/>
        </authorList>
    </citation>
    <scope>NUCLEOTIDE SEQUENCE [LARGE SCALE GENOMIC DNA]</scope>
    <source>
        <strain evidence="3 4">SCRP333</strain>
    </source>
</reference>
<dbReference type="Proteomes" id="UP000434957">
    <property type="component" value="Unassembled WGS sequence"/>
</dbReference>
<dbReference type="Gene3D" id="1.10.340.70">
    <property type="match status" value="1"/>
</dbReference>
<gene>
    <name evidence="3" type="ORF">PR003_g17769</name>
</gene>
<dbReference type="AlphaFoldDB" id="A0A6A4EDC6"/>
<accession>A0A6A4EDC6</accession>
<name>A0A6A4EDC6_9STRA</name>
<comment type="caution">
    <text evidence="3">The sequence shown here is derived from an EMBL/GenBank/DDBJ whole genome shotgun (WGS) entry which is preliminary data.</text>
</comment>
<sequence length="469" mass="53486">MLAGQALQRQGDRNVHSPEEIQDLKTLNRLEEVIRPRASSPEMASPASLDADNLDAKNLDAKNLDAENCDAGTRGIDDPAAARTTTRRGRPPEVLEELVVQRLRLDRIRVAQDEEVWIVNLKKYLRGDVGDLSRREVKNCQKLAPQYEEGESGLLYYQSRNDDSAEGRDEMMKLVIPETLREDVLHHYHASLEGGHQGIGRTYQRVRRHFHWPGIFRSVQRYVGESTDCETGKGRPTIQGESPGNIVATYPFQVIAMDHIPSLPASYKGNTELLVWVDLFTGRFGANEAIRHDREPGFMSDFFKAFSKLMGQTQRATLAYRPQANGAAERMVQTVTRAIKMYIADVDQRDWDGYAERLTFALNTSHDRTRNETSFFLVHGWDPRSTLEATLAVGNTSTRDAEARRWRLRIQRHYKVARAQALELVREAVEERAHRQTERATQHEIAAGSQVWLYLDRVKPGYARKLAHM</sequence>
<organism evidence="3 4">
    <name type="scientific">Phytophthora rubi</name>
    <dbReference type="NCBI Taxonomy" id="129364"/>
    <lineage>
        <taxon>Eukaryota</taxon>
        <taxon>Sar</taxon>
        <taxon>Stramenopiles</taxon>
        <taxon>Oomycota</taxon>
        <taxon>Peronosporomycetes</taxon>
        <taxon>Peronosporales</taxon>
        <taxon>Peronosporaceae</taxon>
        <taxon>Phytophthora</taxon>
    </lineage>
</organism>
<evidence type="ECO:0000256" key="1">
    <source>
        <dbReference type="SAM" id="MobiDB-lite"/>
    </source>
</evidence>
<feature type="compositionally biased region" description="Basic and acidic residues" evidence="1">
    <location>
        <begin position="10"/>
        <end position="20"/>
    </location>
</feature>
<proteinExistence type="predicted"/>
<dbReference type="EMBL" id="QXFT01001378">
    <property type="protein sequence ID" value="KAE9320237.1"/>
    <property type="molecule type" value="Genomic_DNA"/>
</dbReference>
<dbReference type="Gene3D" id="3.30.420.10">
    <property type="entry name" value="Ribonuclease H-like superfamily/Ribonuclease H"/>
    <property type="match status" value="1"/>
</dbReference>
<protein>
    <recommendedName>
        <fullName evidence="2">Integrase catalytic domain-containing protein</fullName>
    </recommendedName>
</protein>
<feature type="region of interest" description="Disordered" evidence="1">
    <location>
        <begin position="1"/>
        <end position="20"/>
    </location>
</feature>
<dbReference type="InterPro" id="IPR041588">
    <property type="entry name" value="Integrase_H2C2"/>
</dbReference>
<evidence type="ECO:0000313" key="3">
    <source>
        <dbReference type="EMBL" id="KAE9320237.1"/>
    </source>
</evidence>
<dbReference type="Pfam" id="PF17921">
    <property type="entry name" value="Integrase_H2C2"/>
    <property type="match status" value="1"/>
</dbReference>
<dbReference type="FunFam" id="1.10.340.70:FF:000001">
    <property type="entry name" value="Retrovirus-related Pol polyprotein from transposon gypsy-like Protein"/>
    <property type="match status" value="1"/>
</dbReference>
<dbReference type="InterPro" id="IPR012337">
    <property type="entry name" value="RNaseH-like_sf"/>
</dbReference>
<dbReference type="SUPFAM" id="SSF53098">
    <property type="entry name" value="Ribonuclease H-like"/>
    <property type="match status" value="1"/>
</dbReference>
<dbReference type="GO" id="GO:0003676">
    <property type="term" value="F:nucleic acid binding"/>
    <property type="evidence" value="ECO:0007669"/>
    <property type="project" value="InterPro"/>
</dbReference>
<keyword evidence="4" id="KW-1185">Reference proteome</keyword>
<evidence type="ECO:0000259" key="2">
    <source>
        <dbReference type="PROSITE" id="PS50994"/>
    </source>
</evidence>
<dbReference type="PANTHER" id="PTHR37984:SF5">
    <property type="entry name" value="PROTEIN NYNRIN-LIKE"/>
    <property type="match status" value="1"/>
</dbReference>
<evidence type="ECO:0000313" key="4">
    <source>
        <dbReference type="Proteomes" id="UP000434957"/>
    </source>
</evidence>